<dbReference type="KEGG" id="bado:BBMN23_0544"/>
<dbReference type="GO" id="GO:0015424">
    <property type="term" value="F:ABC-type amino acid transporter activity"/>
    <property type="evidence" value="ECO:0007669"/>
    <property type="project" value="InterPro"/>
</dbReference>
<dbReference type="Proteomes" id="UP000192714">
    <property type="component" value="Unassembled WGS sequence"/>
</dbReference>
<dbReference type="EMBL" id="LNKI01000001">
    <property type="protein sequence ID" value="OSH01488.1"/>
    <property type="molecule type" value="Genomic_DNA"/>
</dbReference>
<keyword evidence="13" id="KW-1185">Reference proteome</keyword>
<evidence type="ECO:0000256" key="5">
    <source>
        <dbReference type="SAM" id="MobiDB-lite"/>
    </source>
</evidence>
<reference evidence="8 11" key="2">
    <citation type="submission" date="2017-03" db="EMBL/GenBank/DDBJ databases">
        <title>Maternal inheritance of bifidobacteria.</title>
        <authorList>
            <person name="Lugli G.A."/>
            <person name="Duranti S."/>
            <person name="Milani C."/>
            <person name="Mancabelli L."/>
        </authorList>
    </citation>
    <scope>NUCLEOTIDE SEQUENCE [LARGE SCALE GENOMIC DNA]</scope>
    <source>
        <strain evidence="8 11">1892B</strain>
    </source>
</reference>
<dbReference type="PANTHER" id="PTHR43166:SF4">
    <property type="entry name" value="PHOSPHONATES IMPORT ATP-BINDING PROTEIN PHNC"/>
    <property type="match status" value="1"/>
</dbReference>
<name>A0A076JMT6_BIFAD</name>
<dbReference type="Proteomes" id="UP001357973">
    <property type="component" value="Chromosome"/>
</dbReference>
<dbReference type="CDD" id="cd03262">
    <property type="entry name" value="ABC_HisP_GlnQ"/>
    <property type="match status" value="1"/>
</dbReference>
<organism evidence="9 12">
    <name type="scientific">Bifidobacterium adolescentis</name>
    <dbReference type="NCBI Taxonomy" id="1680"/>
    <lineage>
        <taxon>Bacteria</taxon>
        <taxon>Bacillati</taxon>
        <taxon>Actinomycetota</taxon>
        <taxon>Actinomycetes</taxon>
        <taxon>Bifidobacteriales</taxon>
        <taxon>Bifidobacteriaceae</taxon>
        <taxon>Bifidobacterium</taxon>
    </lineage>
</organism>
<feature type="region of interest" description="Disordered" evidence="5">
    <location>
        <begin position="1"/>
        <end position="20"/>
    </location>
</feature>
<gene>
    <name evidence="9" type="ORF">AL0467_0549</name>
    <name evidence="10" type="ORF">B0703_02730</name>
    <name evidence="7" type="ORF">B19861_04850</name>
    <name evidence="8" type="ORF">B5789_1271</name>
</gene>
<dbReference type="SMART" id="SM00382">
    <property type="entry name" value="AAA"/>
    <property type="match status" value="1"/>
</dbReference>
<feature type="domain" description="ABC transporter" evidence="6">
    <location>
        <begin position="22"/>
        <end position="267"/>
    </location>
</feature>
<evidence type="ECO:0000259" key="6">
    <source>
        <dbReference type="PROSITE" id="PS50893"/>
    </source>
</evidence>
<dbReference type="Proteomes" id="UP000193179">
    <property type="component" value="Chromosome"/>
</dbReference>
<proteinExistence type="inferred from homology"/>
<dbReference type="InterPro" id="IPR003593">
    <property type="entry name" value="AAA+_ATPase"/>
</dbReference>
<evidence type="ECO:0000313" key="9">
    <source>
        <dbReference type="EMBL" id="OSH01488.1"/>
    </source>
</evidence>
<dbReference type="InterPro" id="IPR027417">
    <property type="entry name" value="P-loop_NTPase"/>
</dbReference>
<comment type="similarity">
    <text evidence="1">Belongs to the ABC transporter superfamily.</text>
</comment>
<keyword evidence="3" id="KW-0547">Nucleotide-binding</keyword>
<evidence type="ECO:0000256" key="3">
    <source>
        <dbReference type="ARBA" id="ARBA00022741"/>
    </source>
</evidence>
<dbReference type="Gene3D" id="3.40.50.300">
    <property type="entry name" value="P-loop containing nucleotide triphosphate hydrolases"/>
    <property type="match status" value="1"/>
</dbReference>
<dbReference type="EMBL" id="AP028457">
    <property type="protein sequence ID" value="BEK82543.1"/>
    <property type="molecule type" value="Genomic_DNA"/>
</dbReference>
<dbReference type="KEGG" id="badl:BADO_0517"/>
<dbReference type="InterPro" id="IPR050086">
    <property type="entry name" value="MetN_ABC_transporter-like"/>
</dbReference>
<reference evidence="7 13" key="3">
    <citation type="submission" date="2023-06" db="EMBL/GenBank/DDBJ databases">
        <title>Complete Genome Sequences of Bifidobacterium faecale strain JCM19861T was isolated from human faeces by Jung-Hye Choi et al. (2014).</title>
        <authorList>
            <person name="Okuhama S."/>
            <person name="Takahashi H."/>
            <person name="Imaizumi K."/>
            <person name="Nakayama S."/>
            <person name="Ogata Y."/>
            <person name="Suda W."/>
        </authorList>
    </citation>
    <scope>NUCLEOTIDE SEQUENCE [LARGE SCALE GENOMIC DNA]</scope>
    <source>
        <strain evidence="7 13">JCM 19861</strain>
    </source>
</reference>
<dbReference type="PIRSF" id="PIRSF039085">
    <property type="entry name" value="ABC_ATPase_HisP"/>
    <property type="match status" value="1"/>
</dbReference>
<accession>A0A076JMT6</accession>
<dbReference type="Proteomes" id="UP000193208">
    <property type="component" value="Unassembled WGS sequence"/>
</dbReference>
<dbReference type="EMBL" id="NAQF01000005">
    <property type="protein sequence ID" value="OQM57784.1"/>
    <property type="molecule type" value="Genomic_DNA"/>
</dbReference>
<evidence type="ECO:0000256" key="4">
    <source>
        <dbReference type="ARBA" id="ARBA00022840"/>
    </source>
</evidence>
<keyword evidence="4 9" id="KW-0067">ATP-binding</keyword>
<feature type="compositionally biased region" description="Low complexity" evidence="5">
    <location>
        <begin position="1"/>
        <end position="13"/>
    </location>
</feature>
<dbReference type="GeneID" id="4556158"/>
<evidence type="ECO:0000256" key="2">
    <source>
        <dbReference type="ARBA" id="ARBA00022448"/>
    </source>
</evidence>
<dbReference type="InterPro" id="IPR003439">
    <property type="entry name" value="ABC_transporter-like_ATP-bd"/>
</dbReference>
<evidence type="ECO:0000313" key="10">
    <source>
        <dbReference type="EMBL" id="WNE85858.1"/>
    </source>
</evidence>
<reference evidence="10" key="4">
    <citation type="submission" date="2023-09" db="EMBL/GenBank/DDBJ databases">
        <title>Ecological and genomic based identification of the Bifidobacterium adolescentis prototype of the healthy human gut microbiota.</title>
        <authorList>
            <person name="Lugli G.A."/>
            <person name="Argentini C."/>
            <person name="Tarracchini C."/>
            <person name="Fontana F."/>
            <person name="Alessandri G."/>
            <person name="Mancabelli L."/>
            <person name="Milani C."/>
            <person name="Turroni F."/>
            <person name="Ventura M."/>
        </authorList>
    </citation>
    <scope>NUCLEOTIDE SEQUENCE</scope>
    <source>
        <strain evidence="10">703B</strain>
    </source>
</reference>
<protein>
    <submittedName>
        <fullName evidence="7">Amino acid ABC transporter ATP-binding protein</fullName>
    </submittedName>
    <submittedName>
        <fullName evidence="9">Glutamine ABC transporter ATP-binding protein</fullName>
    </submittedName>
</protein>
<evidence type="ECO:0000313" key="13">
    <source>
        <dbReference type="Proteomes" id="UP001357973"/>
    </source>
</evidence>
<dbReference type="AlphaFoldDB" id="A0A076JMT6"/>
<dbReference type="RefSeq" id="WP_003808517.1">
    <property type="nucleotide sequence ID" value="NZ_AP028457.1"/>
</dbReference>
<keyword evidence="2" id="KW-0813">Transport</keyword>
<dbReference type="EMBL" id="CP133648">
    <property type="protein sequence ID" value="WNE85858.1"/>
    <property type="molecule type" value="Genomic_DNA"/>
</dbReference>
<dbReference type="InterPro" id="IPR017871">
    <property type="entry name" value="ABC_transporter-like_CS"/>
</dbReference>
<reference evidence="9 12" key="1">
    <citation type="journal article" date="2016" name="Sci. Rep.">
        <title>Evaluation of genetic diversity among strains of the human gut commensal Bifidobacterium adolescentis.</title>
        <authorList>
            <person name="Duranti S."/>
            <person name="Milani C."/>
            <person name="Lugli G.A."/>
            <person name="Mancabelli L."/>
            <person name="Turroni F."/>
            <person name="Ferrario C."/>
            <person name="Mangifesta M."/>
            <person name="Viappiani A."/>
            <person name="Sanchez B."/>
            <person name="Margolles A."/>
            <person name="van Sinderen D."/>
            <person name="Ventura M."/>
        </authorList>
    </citation>
    <scope>NUCLEOTIDE SEQUENCE [LARGE SCALE GENOMIC DNA]</scope>
    <source>
        <strain evidence="10">703B</strain>
        <strain evidence="9 12">AL46-7</strain>
    </source>
</reference>
<dbReference type="SUPFAM" id="SSF52540">
    <property type="entry name" value="P-loop containing nucleoside triphosphate hydrolases"/>
    <property type="match status" value="1"/>
</dbReference>
<evidence type="ECO:0000313" key="7">
    <source>
        <dbReference type="EMBL" id="BEK82543.1"/>
    </source>
</evidence>
<evidence type="ECO:0000313" key="12">
    <source>
        <dbReference type="Proteomes" id="UP000193208"/>
    </source>
</evidence>
<dbReference type="GO" id="GO:0016887">
    <property type="term" value="F:ATP hydrolysis activity"/>
    <property type="evidence" value="ECO:0007669"/>
    <property type="project" value="InterPro"/>
</dbReference>
<dbReference type="InterPro" id="IPR030679">
    <property type="entry name" value="ABC_ATPase_HisP-typ"/>
</dbReference>
<dbReference type="Pfam" id="PF00005">
    <property type="entry name" value="ABC_tran"/>
    <property type="match status" value="1"/>
</dbReference>
<dbReference type="PROSITE" id="PS00211">
    <property type="entry name" value="ABC_TRANSPORTER_1"/>
    <property type="match status" value="1"/>
</dbReference>
<dbReference type="GO" id="GO:0005524">
    <property type="term" value="F:ATP binding"/>
    <property type="evidence" value="ECO:0007669"/>
    <property type="project" value="UniProtKB-KW"/>
</dbReference>
<sequence>MTEQAEQVTQTAQNSGKSQTSLEIRHLVKRYANADKPVLDDISFDVPHGKVFVIVGPSGSGKSTLLRTIAGLEPIQGGTIALNGEIIETGKPGTESAGRSKRGSELRTRVGMVFQSYDLFPNKTVLGNITLAPTLVQKRDKAEVEKEAIALLERVGLADRKDAWPHELSGGQRQRVAICRALILHPEVLLFDEVTAALDPEMVREVLDVMLELADSGQTMLIVTHEMQFARAIADQVIMLEDGGIVEQSDDAEAFFTNPKTERAKRFLHTFEFDRHRRPAETPTEPTGTSAE</sequence>
<dbReference type="PROSITE" id="PS50893">
    <property type="entry name" value="ABC_TRANSPORTER_2"/>
    <property type="match status" value="1"/>
</dbReference>
<evidence type="ECO:0000313" key="11">
    <source>
        <dbReference type="Proteomes" id="UP000192714"/>
    </source>
</evidence>
<evidence type="ECO:0000313" key="8">
    <source>
        <dbReference type="EMBL" id="OQM57784.1"/>
    </source>
</evidence>
<dbReference type="OMA" id="CMEPEVM"/>
<evidence type="ECO:0000256" key="1">
    <source>
        <dbReference type="ARBA" id="ARBA00005417"/>
    </source>
</evidence>
<dbReference type="PANTHER" id="PTHR43166">
    <property type="entry name" value="AMINO ACID IMPORT ATP-BINDING PROTEIN"/>
    <property type="match status" value="1"/>
</dbReference>
<dbReference type="eggNOG" id="COG1126">
    <property type="taxonomic scope" value="Bacteria"/>
</dbReference>